<protein>
    <recommendedName>
        <fullName evidence="3">Fumarylacetoacetase-like C-terminal domain-containing protein</fullName>
    </recommendedName>
</protein>
<dbReference type="Pfam" id="PF01557">
    <property type="entry name" value="FAA_hydrolase"/>
    <property type="match status" value="1"/>
</dbReference>
<evidence type="ECO:0000313" key="5">
    <source>
        <dbReference type="Proteomes" id="UP001501343"/>
    </source>
</evidence>
<dbReference type="PANTHER" id="PTHR42796:SF4">
    <property type="entry name" value="FUMARYLACETOACETATE HYDROLASE DOMAIN-CONTAINING PROTEIN 2A"/>
    <property type="match status" value="1"/>
</dbReference>
<dbReference type="InterPro" id="IPR036663">
    <property type="entry name" value="Fumarylacetoacetase_C_sf"/>
</dbReference>
<dbReference type="InterPro" id="IPR051121">
    <property type="entry name" value="FAH"/>
</dbReference>
<keyword evidence="5" id="KW-1185">Reference proteome</keyword>
<dbReference type="Proteomes" id="UP001501343">
    <property type="component" value="Unassembled WGS sequence"/>
</dbReference>
<organism evidence="4 5">
    <name type="scientific">Microbacterium aoyamense</name>
    <dbReference type="NCBI Taxonomy" id="344166"/>
    <lineage>
        <taxon>Bacteria</taxon>
        <taxon>Bacillati</taxon>
        <taxon>Actinomycetota</taxon>
        <taxon>Actinomycetes</taxon>
        <taxon>Micrococcales</taxon>
        <taxon>Microbacteriaceae</taxon>
        <taxon>Microbacterium</taxon>
    </lineage>
</organism>
<dbReference type="EMBL" id="BAAAOF010000009">
    <property type="protein sequence ID" value="GAA1940932.1"/>
    <property type="molecule type" value="Genomic_DNA"/>
</dbReference>
<proteinExistence type="inferred from homology"/>
<dbReference type="PANTHER" id="PTHR42796">
    <property type="entry name" value="FUMARYLACETOACETATE HYDROLASE DOMAIN-CONTAINING PROTEIN 2A-RELATED"/>
    <property type="match status" value="1"/>
</dbReference>
<dbReference type="InterPro" id="IPR011234">
    <property type="entry name" value="Fumarylacetoacetase-like_C"/>
</dbReference>
<reference evidence="4 5" key="1">
    <citation type="journal article" date="2019" name="Int. J. Syst. Evol. Microbiol.">
        <title>The Global Catalogue of Microorganisms (GCM) 10K type strain sequencing project: providing services to taxonomists for standard genome sequencing and annotation.</title>
        <authorList>
            <consortium name="The Broad Institute Genomics Platform"/>
            <consortium name="The Broad Institute Genome Sequencing Center for Infectious Disease"/>
            <person name="Wu L."/>
            <person name="Ma J."/>
        </authorList>
    </citation>
    <scope>NUCLEOTIDE SEQUENCE [LARGE SCALE GENOMIC DNA]</scope>
    <source>
        <strain evidence="4 5">JCM 14900</strain>
    </source>
</reference>
<keyword evidence="2" id="KW-0479">Metal-binding</keyword>
<gene>
    <name evidence="4" type="ORF">GCM10009775_35970</name>
</gene>
<evidence type="ECO:0000256" key="2">
    <source>
        <dbReference type="ARBA" id="ARBA00022723"/>
    </source>
</evidence>
<name>A0ABN2Q0Z0_9MICO</name>
<dbReference type="SUPFAM" id="SSF56529">
    <property type="entry name" value="FAH"/>
    <property type="match status" value="1"/>
</dbReference>
<comment type="caution">
    <text evidence="4">The sequence shown here is derived from an EMBL/GenBank/DDBJ whole genome shotgun (WGS) entry which is preliminary data.</text>
</comment>
<evidence type="ECO:0000313" key="4">
    <source>
        <dbReference type="EMBL" id="GAA1940932.1"/>
    </source>
</evidence>
<feature type="domain" description="Fumarylacetoacetase-like C-terminal" evidence="3">
    <location>
        <begin position="1"/>
        <end position="173"/>
    </location>
</feature>
<evidence type="ECO:0000256" key="1">
    <source>
        <dbReference type="ARBA" id="ARBA00010211"/>
    </source>
</evidence>
<sequence>MVFTKFLSSVAGPVGELTLFTDEVDWEVEAAVVIGVTAYRVSAEDAWKHVAGITAAQDFSARDVQMRPVGTPQFSLGKSFPGFTPMGPALVTPDEFDDVNAIPVRCVINDVVVQESTTADLIFSVPQLIAYLSAVLPLLPGDVILTGTPAGVGLGRNPKKYLVAGDSVVTTVGDQTLHHTAIEIPTEES</sequence>
<comment type="similarity">
    <text evidence="1">Belongs to the FAH family.</text>
</comment>
<dbReference type="Gene3D" id="3.90.850.10">
    <property type="entry name" value="Fumarylacetoacetase-like, C-terminal domain"/>
    <property type="match status" value="1"/>
</dbReference>
<accession>A0ABN2Q0Z0</accession>
<evidence type="ECO:0000259" key="3">
    <source>
        <dbReference type="Pfam" id="PF01557"/>
    </source>
</evidence>